<reference evidence="4 5" key="1">
    <citation type="submission" date="2016-10" db="EMBL/GenBank/DDBJ databases">
        <authorList>
            <person name="Varghese N."/>
            <person name="Submissions S."/>
        </authorList>
    </citation>
    <scope>NUCLEOTIDE SEQUENCE [LARGE SCALE GENOMIC DNA]</scope>
    <source>
        <strain evidence="5">ATCC 20501</strain>
        <strain evidence="3 4">CGMCC 4.3529</strain>
    </source>
</reference>
<dbReference type="InterPro" id="IPR050855">
    <property type="entry name" value="NDM-1-like"/>
</dbReference>
<reference evidence="2" key="2">
    <citation type="submission" date="2016-10" db="EMBL/GenBank/DDBJ databases">
        <authorList>
            <person name="de Groot N.N."/>
        </authorList>
    </citation>
    <scope>NUCLEOTIDE SEQUENCE [LARGE SCALE GENOMIC DNA]</scope>
    <source>
        <strain evidence="2">ATCC 20501</strain>
    </source>
</reference>
<dbReference type="CDD" id="cd16282">
    <property type="entry name" value="metallo-hydrolase-like_MBL-fold"/>
    <property type="match status" value="1"/>
</dbReference>
<gene>
    <name evidence="2" type="ORF">SAMN02982929_00348</name>
    <name evidence="3" type="ORF">SAMN05216506_101684</name>
</gene>
<accession>A0A1H5TXD2</accession>
<dbReference type="SUPFAM" id="SSF56281">
    <property type="entry name" value="Metallo-hydrolase/oxidoreductase"/>
    <property type="match status" value="1"/>
</dbReference>
<organism evidence="2 5">
    <name type="scientific">Saccharopolyspora kobensis</name>
    <dbReference type="NCBI Taxonomy" id="146035"/>
    <lineage>
        <taxon>Bacteria</taxon>
        <taxon>Bacillati</taxon>
        <taxon>Actinomycetota</taxon>
        <taxon>Actinomycetes</taxon>
        <taxon>Pseudonocardiales</taxon>
        <taxon>Pseudonocardiaceae</taxon>
        <taxon>Saccharopolyspora</taxon>
    </lineage>
</organism>
<evidence type="ECO:0000313" key="4">
    <source>
        <dbReference type="Proteomes" id="UP000199690"/>
    </source>
</evidence>
<name>A0A1H5TXD2_9PSEU</name>
<dbReference type="EMBL" id="FOME01000001">
    <property type="protein sequence ID" value="SFC41193.1"/>
    <property type="molecule type" value="Genomic_DNA"/>
</dbReference>
<protein>
    <submittedName>
        <fullName evidence="2">Cyclase</fullName>
    </submittedName>
</protein>
<dbReference type="EMBL" id="FNVB01000002">
    <property type="protein sequence ID" value="SEF67456.1"/>
    <property type="molecule type" value="Genomic_DNA"/>
</dbReference>
<evidence type="ECO:0000259" key="1">
    <source>
        <dbReference type="SMART" id="SM00849"/>
    </source>
</evidence>
<dbReference type="Proteomes" id="UP000199690">
    <property type="component" value="Unassembled WGS sequence"/>
</dbReference>
<dbReference type="InterPro" id="IPR036866">
    <property type="entry name" value="RibonucZ/Hydroxyglut_hydro"/>
</dbReference>
<dbReference type="AlphaFoldDB" id="A0A1H5TXD2"/>
<proteinExistence type="predicted"/>
<sequence>MNTDNAHPDRGALSEVAPGVHAWVQPDGSWWINNAGAVFGDDGAVLVDTCATARRTQRFLDAVRAAGGDVPIRFAVNTHLHGDHTHGNALLPDSTVLIGHPSTRDGILADTILRDPPPVWAPTPEWGITEHRAPSVLLEDSLVLHVGGRRIELHHPGHPAHTSGDVVAWVPDAEVLFTGDLIFHGVTPLVFMGSVEGALKSLDWLAGFRARTVVPGHGPVLPGTSFPRVLEDQARYYRFVLDTARQARTDGLTPLEAARRCDLGEFASWPDPERIVLNLHRAYADADDTEVDLAAAFADAVAYNGGPLRTAV</sequence>
<accession>A0A1I1J5H0</accession>
<feature type="domain" description="Metallo-beta-lactamase" evidence="1">
    <location>
        <begin position="32"/>
        <end position="217"/>
    </location>
</feature>
<dbReference type="PANTHER" id="PTHR42951:SF4">
    <property type="entry name" value="ACYL-COENZYME A THIOESTERASE MBLAC2"/>
    <property type="match status" value="1"/>
</dbReference>
<dbReference type="RefSeq" id="WP_218161426.1">
    <property type="nucleotide sequence ID" value="NZ_FNVB01000002.1"/>
</dbReference>
<keyword evidence="4" id="KW-1185">Reference proteome</keyword>
<dbReference type="Proteomes" id="UP000236729">
    <property type="component" value="Unassembled WGS sequence"/>
</dbReference>
<dbReference type="InterPro" id="IPR001279">
    <property type="entry name" value="Metallo-B-lactamas"/>
</dbReference>
<dbReference type="SMR" id="A0A1H5TXD2"/>
<dbReference type="PANTHER" id="PTHR42951">
    <property type="entry name" value="METALLO-BETA-LACTAMASE DOMAIN-CONTAINING"/>
    <property type="match status" value="1"/>
</dbReference>
<dbReference type="Pfam" id="PF00753">
    <property type="entry name" value="Lactamase_B"/>
    <property type="match status" value="1"/>
</dbReference>
<evidence type="ECO:0000313" key="5">
    <source>
        <dbReference type="Proteomes" id="UP000236729"/>
    </source>
</evidence>
<evidence type="ECO:0000313" key="3">
    <source>
        <dbReference type="EMBL" id="SFC41193.1"/>
    </source>
</evidence>
<dbReference type="Gene3D" id="3.60.15.10">
    <property type="entry name" value="Ribonuclease Z/Hydroxyacylglutathione hydrolase-like"/>
    <property type="match status" value="1"/>
</dbReference>
<evidence type="ECO:0000313" key="2">
    <source>
        <dbReference type="EMBL" id="SEF67456.1"/>
    </source>
</evidence>
<dbReference type="SMART" id="SM00849">
    <property type="entry name" value="Lactamase_B"/>
    <property type="match status" value="1"/>
</dbReference>